<sequence length="156" mass="18423">MVLNNQLNLYKVNWNRFFELLHLNSHLWKEFSSDQGFTPEGIYFALEKKGLDVEWKAKAENWELTSQKKIVLDYLLSSRVAKDEIWLINDSCYEESGMPYYVDISKIDKFFSDYEAEKKGISFIDYEDLIVICPEQCLIGLYHHSGYYLSANYGKE</sequence>
<accession>A0ABS5ZJI2</accession>
<name>A0ABS5ZJI2_9GAMM</name>
<evidence type="ECO:0000313" key="1">
    <source>
        <dbReference type="EMBL" id="MBU2714095.1"/>
    </source>
</evidence>
<dbReference type="Proteomes" id="UP000690515">
    <property type="component" value="Unassembled WGS sequence"/>
</dbReference>
<comment type="caution">
    <text evidence="1">The sequence shown here is derived from an EMBL/GenBank/DDBJ whole genome shotgun (WGS) entry which is preliminary data.</text>
</comment>
<protein>
    <submittedName>
        <fullName evidence="1">Uncharacterized protein</fullName>
    </submittedName>
</protein>
<proteinExistence type="predicted"/>
<dbReference type="RefSeq" id="WP_215822366.1">
    <property type="nucleotide sequence ID" value="NZ_JAGSOY010000149.1"/>
</dbReference>
<dbReference type="EMBL" id="JAGSOY010000149">
    <property type="protein sequence ID" value="MBU2714095.1"/>
    <property type="molecule type" value="Genomic_DNA"/>
</dbReference>
<keyword evidence="2" id="KW-1185">Reference proteome</keyword>
<evidence type="ECO:0000313" key="2">
    <source>
        <dbReference type="Proteomes" id="UP000690515"/>
    </source>
</evidence>
<organism evidence="1 2">
    <name type="scientific">Zooshikella harenae</name>
    <dbReference type="NCBI Taxonomy" id="2827238"/>
    <lineage>
        <taxon>Bacteria</taxon>
        <taxon>Pseudomonadati</taxon>
        <taxon>Pseudomonadota</taxon>
        <taxon>Gammaproteobacteria</taxon>
        <taxon>Oceanospirillales</taxon>
        <taxon>Zooshikellaceae</taxon>
        <taxon>Zooshikella</taxon>
    </lineage>
</organism>
<reference evidence="1 2" key="1">
    <citation type="submission" date="2021-04" db="EMBL/GenBank/DDBJ databases">
        <authorList>
            <person name="Pira H."/>
            <person name="Risdian C."/>
            <person name="Wink J."/>
        </authorList>
    </citation>
    <scope>NUCLEOTIDE SEQUENCE [LARGE SCALE GENOMIC DNA]</scope>
    <source>
        <strain evidence="1 2">WH53</strain>
    </source>
</reference>
<gene>
    <name evidence="1" type="ORF">KCG35_23880</name>
</gene>